<comment type="caution">
    <text evidence="3">The sequence shown here is derived from an EMBL/GenBank/DDBJ whole genome shotgun (WGS) entry which is preliminary data.</text>
</comment>
<dbReference type="SUPFAM" id="SSF54909">
    <property type="entry name" value="Dimeric alpha+beta barrel"/>
    <property type="match status" value="1"/>
</dbReference>
<sequence>MQYLLMIYSAEDAGPQPGTEAFMKMLGEYQSFNDETQNDGVYVAGEPLESINTATTVRVRNGQQEITDGPFAETKEALGGFYLLDCENLDEAIAYAAKIPTAAYGSIEIRPIMNLSD</sequence>
<feature type="domain" description="YCII-related" evidence="2">
    <location>
        <begin position="1"/>
        <end position="114"/>
    </location>
</feature>
<dbReference type="PANTHER" id="PTHR35174:SF3">
    <property type="entry name" value="BLL7171 PROTEIN"/>
    <property type="match status" value="1"/>
</dbReference>
<comment type="similarity">
    <text evidence="1">Belongs to the YciI family.</text>
</comment>
<proteinExistence type="inferred from homology"/>
<evidence type="ECO:0000259" key="2">
    <source>
        <dbReference type="Pfam" id="PF03795"/>
    </source>
</evidence>
<dbReference type="Pfam" id="PF03795">
    <property type="entry name" value="YCII"/>
    <property type="match status" value="1"/>
</dbReference>
<dbReference type="RefSeq" id="WP_077410838.1">
    <property type="nucleotide sequence ID" value="NZ_JBHRTS010000005.1"/>
</dbReference>
<dbReference type="InterPro" id="IPR005545">
    <property type="entry name" value="YCII"/>
</dbReference>
<evidence type="ECO:0000256" key="1">
    <source>
        <dbReference type="ARBA" id="ARBA00007689"/>
    </source>
</evidence>
<keyword evidence="4" id="KW-1185">Reference proteome</keyword>
<gene>
    <name evidence="3" type="ORF">ACFODZ_11135</name>
</gene>
<reference evidence="4" key="1">
    <citation type="journal article" date="2019" name="Int. J. Syst. Evol. Microbiol.">
        <title>The Global Catalogue of Microorganisms (GCM) 10K type strain sequencing project: providing services to taxonomists for standard genome sequencing and annotation.</title>
        <authorList>
            <consortium name="The Broad Institute Genomics Platform"/>
            <consortium name="The Broad Institute Genome Sequencing Center for Infectious Disease"/>
            <person name="Wu L."/>
            <person name="Ma J."/>
        </authorList>
    </citation>
    <scope>NUCLEOTIDE SEQUENCE [LARGE SCALE GENOMIC DNA]</scope>
    <source>
        <strain evidence="4">KCTC 42953</strain>
    </source>
</reference>
<dbReference type="Proteomes" id="UP001595533">
    <property type="component" value="Unassembled WGS sequence"/>
</dbReference>
<evidence type="ECO:0000313" key="3">
    <source>
        <dbReference type="EMBL" id="MFC3194793.1"/>
    </source>
</evidence>
<evidence type="ECO:0000313" key="4">
    <source>
        <dbReference type="Proteomes" id="UP001595533"/>
    </source>
</evidence>
<name>A0ABV7J9I2_9GAMM</name>
<dbReference type="InterPro" id="IPR011008">
    <property type="entry name" value="Dimeric_a/b-barrel"/>
</dbReference>
<dbReference type="PANTHER" id="PTHR35174">
    <property type="entry name" value="BLL7171 PROTEIN-RELATED"/>
    <property type="match status" value="1"/>
</dbReference>
<dbReference type="EMBL" id="JBHRTS010000005">
    <property type="protein sequence ID" value="MFC3194793.1"/>
    <property type="molecule type" value="Genomic_DNA"/>
</dbReference>
<accession>A0ABV7J9I2</accession>
<organism evidence="3 4">
    <name type="scientific">Marinicella sediminis</name>
    <dbReference type="NCBI Taxonomy" id="1792834"/>
    <lineage>
        <taxon>Bacteria</taxon>
        <taxon>Pseudomonadati</taxon>
        <taxon>Pseudomonadota</taxon>
        <taxon>Gammaproteobacteria</taxon>
        <taxon>Lysobacterales</taxon>
        <taxon>Marinicellaceae</taxon>
        <taxon>Marinicella</taxon>
    </lineage>
</organism>
<dbReference type="Gene3D" id="3.30.70.1060">
    <property type="entry name" value="Dimeric alpha+beta barrel"/>
    <property type="match status" value="1"/>
</dbReference>
<protein>
    <submittedName>
        <fullName evidence="3">YciI family protein</fullName>
    </submittedName>
</protein>